<dbReference type="Pfam" id="PF18962">
    <property type="entry name" value="Por_Secre_tail"/>
    <property type="match status" value="1"/>
</dbReference>
<dbReference type="EMBL" id="MFYX01000113">
    <property type="protein sequence ID" value="OGK02077.1"/>
    <property type="molecule type" value="Genomic_DNA"/>
</dbReference>
<keyword evidence="1" id="KW-0732">Signal</keyword>
<sequence>MQSAKKLISAISLLFLYTTISAAPPYPQSTYITNITWDWTSHKREAPGSDNWVITWADNGHQYTSWGDGGGFGGTNSDGRVSLGIGRVEGTFDSYTGYNVWGGKNPETAALWDGKTYGLISISGILYCWVSPGSDNNGYVSQKLQWSSDHGRTWTRAGWQFVQSSGVIAPAILNFGQDNAGARDNYIYTYVIRLKDASVLKVQKPGQIELFRAPKTSYTDSSTYEYFAGLSGGSPVWSGNISSRVPVFEDANGVGWNLSVVYNAGLDRYILVTEHDASFSSRFGFFEAEEPWGPWKTIAYYDNLGSGSGITDNDKGFYGNFSNKWTSADGRNAVFVYTGVSAADSWNAVRAVFTVQVSDATPRGMFKALAGKHDGINTYPNPFNPNVSISIAKCGSQIINVRIYTIFGHMVADLTQSIRNGMAVWNAAGLPSGTYLVRAASQSGIMVKPVTLMK</sequence>
<comment type="caution">
    <text evidence="3">The sequence shown here is derived from an EMBL/GenBank/DDBJ whole genome shotgun (WGS) entry which is preliminary data.</text>
</comment>
<reference evidence="3 4" key="1">
    <citation type="journal article" date="2016" name="Nat. Commun.">
        <title>Thousands of microbial genomes shed light on interconnected biogeochemical processes in an aquifer system.</title>
        <authorList>
            <person name="Anantharaman K."/>
            <person name="Brown C.T."/>
            <person name="Hug L.A."/>
            <person name="Sharon I."/>
            <person name="Castelle C.J."/>
            <person name="Probst A.J."/>
            <person name="Thomas B.C."/>
            <person name="Singh A."/>
            <person name="Wilkins M.J."/>
            <person name="Karaoz U."/>
            <person name="Brodie E.L."/>
            <person name="Williams K.H."/>
            <person name="Hubbard S.S."/>
            <person name="Banfield J.F."/>
        </authorList>
    </citation>
    <scope>NUCLEOTIDE SEQUENCE [LARGE SCALE GENOMIC DNA]</scope>
</reference>
<evidence type="ECO:0000313" key="3">
    <source>
        <dbReference type="EMBL" id="OGK02077.1"/>
    </source>
</evidence>
<proteinExistence type="predicted"/>
<evidence type="ECO:0000256" key="1">
    <source>
        <dbReference type="SAM" id="SignalP"/>
    </source>
</evidence>
<gene>
    <name evidence="3" type="ORF">A2519_18830</name>
</gene>
<feature type="signal peptide" evidence="1">
    <location>
        <begin position="1"/>
        <end position="22"/>
    </location>
</feature>
<dbReference type="AlphaFoldDB" id="A0A1F7F6C1"/>
<feature type="domain" description="Secretion system C-terminal sorting" evidence="2">
    <location>
        <begin position="379"/>
        <end position="445"/>
    </location>
</feature>
<name>A0A1F7F6C1_UNCRA</name>
<feature type="chain" id="PRO_5009528429" description="Secretion system C-terminal sorting domain-containing protein" evidence="1">
    <location>
        <begin position="23"/>
        <end position="454"/>
    </location>
</feature>
<protein>
    <recommendedName>
        <fullName evidence="2">Secretion system C-terminal sorting domain-containing protein</fullName>
    </recommendedName>
</protein>
<dbReference type="InterPro" id="IPR026444">
    <property type="entry name" value="Secre_tail"/>
</dbReference>
<accession>A0A1F7F6C1</accession>
<evidence type="ECO:0000313" key="4">
    <source>
        <dbReference type="Proteomes" id="UP000179243"/>
    </source>
</evidence>
<dbReference type="NCBIfam" id="TIGR04183">
    <property type="entry name" value="Por_Secre_tail"/>
    <property type="match status" value="1"/>
</dbReference>
<dbReference type="Proteomes" id="UP000179243">
    <property type="component" value="Unassembled WGS sequence"/>
</dbReference>
<evidence type="ECO:0000259" key="2">
    <source>
        <dbReference type="Pfam" id="PF18962"/>
    </source>
</evidence>
<organism evidence="3 4">
    <name type="scientific">Candidatus Raymondbacteria bacterium RIFOXYD12_FULL_49_13</name>
    <dbReference type="NCBI Taxonomy" id="1817890"/>
    <lineage>
        <taxon>Bacteria</taxon>
        <taxon>Raymondiibacteriota</taxon>
    </lineage>
</organism>